<proteinExistence type="inferred from homology"/>
<comment type="catalytic activity">
    <reaction evidence="1">
        <text>thiamine phosphate + ATP = thiamine diphosphate + ADP</text>
        <dbReference type="Rhea" id="RHEA:15913"/>
        <dbReference type="ChEBI" id="CHEBI:30616"/>
        <dbReference type="ChEBI" id="CHEBI:37575"/>
        <dbReference type="ChEBI" id="CHEBI:58937"/>
        <dbReference type="ChEBI" id="CHEBI:456216"/>
        <dbReference type="EC" id="2.7.4.16"/>
    </reaction>
</comment>
<feature type="domain" description="PurM-like N-terminal" evidence="2">
    <location>
        <begin position="18"/>
        <end position="123"/>
    </location>
</feature>
<name>A0ABU2FC31_9EURY</name>
<dbReference type="EC" id="2.7.4.16" evidence="1"/>
<feature type="binding site" evidence="1">
    <location>
        <position position="60"/>
    </location>
    <ligand>
        <name>Mg(2+)</name>
        <dbReference type="ChEBI" id="CHEBI:18420"/>
        <label>2</label>
    </ligand>
</feature>
<feature type="binding site" evidence="1">
    <location>
        <position position="191"/>
    </location>
    <ligand>
        <name>Mg(2+)</name>
        <dbReference type="ChEBI" id="CHEBI:18420"/>
        <label>5</label>
    </ligand>
</feature>
<dbReference type="InterPro" id="IPR010918">
    <property type="entry name" value="PurM-like_C_dom"/>
</dbReference>
<keyword evidence="1 4" id="KW-0418">Kinase</keyword>
<dbReference type="RefSeq" id="WP_310919484.1">
    <property type="nucleotide sequence ID" value="NZ_JAMQON010000002.1"/>
</dbReference>
<dbReference type="PIRSF" id="PIRSF005303">
    <property type="entry name" value="Thiam_monoph_kin"/>
    <property type="match status" value="1"/>
</dbReference>
<dbReference type="Gene3D" id="3.30.1330.10">
    <property type="entry name" value="PurM-like, N-terminal domain"/>
    <property type="match status" value="1"/>
</dbReference>
<feature type="binding site" evidence="1">
    <location>
        <position position="31"/>
    </location>
    <ligand>
        <name>Mg(2+)</name>
        <dbReference type="ChEBI" id="CHEBI:18420"/>
        <label>1</label>
    </ligand>
</feature>
<evidence type="ECO:0000313" key="5">
    <source>
        <dbReference type="Proteomes" id="UP001259659"/>
    </source>
</evidence>
<accession>A0ABU2FC31</accession>
<keyword evidence="1 4" id="KW-0808">Transferase</keyword>
<feature type="binding site" evidence="1">
    <location>
        <position position="60"/>
    </location>
    <ligand>
        <name>Mg(2+)</name>
        <dbReference type="ChEBI" id="CHEBI:18420"/>
        <label>3</label>
    </ligand>
</feature>
<dbReference type="Pfam" id="PF02769">
    <property type="entry name" value="AIRS_C"/>
    <property type="match status" value="1"/>
</dbReference>
<keyword evidence="1" id="KW-0479">Metal-binding</keyword>
<dbReference type="InterPro" id="IPR036921">
    <property type="entry name" value="PurM-like_N_sf"/>
</dbReference>
<evidence type="ECO:0000259" key="3">
    <source>
        <dbReference type="Pfam" id="PF02769"/>
    </source>
</evidence>
<dbReference type="Proteomes" id="UP001259659">
    <property type="component" value="Unassembled WGS sequence"/>
</dbReference>
<comment type="function">
    <text evidence="1">Catalyzes the ATP-dependent phosphorylation of thiamine-monophosphate (TMP) to form thiamine-pyrophosphate (TPP), the active form of vitamin B1.</text>
</comment>
<keyword evidence="5" id="KW-1185">Reference proteome</keyword>
<dbReference type="CDD" id="cd02194">
    <property type="entry name" value="ThiL"/>
    <property type="match status" value="1"/>
</dbReference>
<feature type="binding site" evidence="1">
    <location>
        <position position="39"/>
    </location>
    <ligand>
        <name>substrate</name>
    </ligand>
</feature>
<evidence type="ECO:0000256" key="1">
    <source>
        <dbReference type="HAMAP-Rule" id="MF_02128"/>
    </source>
</evidence>
<comment type="caution">
    <text evidence="4">The sequence shown here is derived from an EMBL/GenBank/DDBJ whole genome shotgun (WGS) entry which is preliminary data.</text>
</comment>
<feature type="binding site" evidence="1">
    <location>
        <position position="239"/>
    </location>
    <ligand>
        <name>substrate</name>
    </ligand>
</feature>
<feature type="binding site" evidence="1">
    <location>
        <position position="60"/>
    </location>
    <ligand>
        <name>Mg(2+)</name>
        <dbReference type="ChEBI" id="CHEBI:18420"/>
        <label>4</label>
    </ligand>
</feature>
<feature type="binding site" evidence="1">
    <location>
        <position position="188"/>
    </location>
    <ligand>
        <name>Mg(2+)</name>
        <dbReference type="ChEBI" id="CHEBI:18420"/>
        <label>3</label>
    </ligand>
</feature>
<dbReference type="InterPro" id="IPR016188">
    <property type="entry name" value="PurM-like_N"/>
</dbReference>
<keyword evidence="1" id="KW-0547">Nucleotide-binding</keyword>
<dbReference type="EMBL" id="JAMQON010000002">
    <property type="protein sequence ID" value="MDS0259830.1"/>
    <property type="molecule type" value="Genomic_DNA"/>
</dbReference>
<comment type="caution">
    <text evidence="1">Lacks conserved residue(s) required for the propagation of feature annotation.</text>
</comment>
<protein>
    <recommendedName>
        <fullName evidence="1">Thiamine-monophosphate kinase</fullName>
        <shortName evidence="1">TMP kinase</shortName>
        <shortName evidence="1">Thiamine-phosphate kinase</shortName>
        <ecNumber evidence="1">2.7.4.16</ecNumber>
    </recommendedName>
</protein>
<dbReference type="Pfam" id="PF00586">
    <property type="entry name" value="AIRS"/>
    <property type="match status" value="1"/>
</dbReference>
<dbReference type="SUPFAM" id="SSF55326">
    <property type="entry name" value="PurM N-terminal domain-like"/>
    <property type="match status" value="1"/>
</dbReference>
<keyword evidence="1" id="KW-0067">ATP-binding</keyword>
<feature type="domain" description="PurM-like C-terminal" evidence="3">
    <location>
        <begin position="134"/>
        <end position="273"/>
    </location>
</feature>
<dbReference type="GO" id="GO:0009030">
    <property type="term" value="F:thiamine-phosphate kinase activity"/>
    <property type="evidence" value="ECO:0007669"/>
    <property type="project" value="UniProtKB-EC"/>
</dbReference>
<organism evidence="4 5">
    <name type="scientific">Haloarcula saliterrae</name>
    <dbReference type="NCBI Taxonomy" id="2950534"/>
    <lineage>
        <taxon>Archaea</taxon>
        <taxon>Methanobacteriati</taxon>
        <taxon>Methanobacteriota</taxon>
        <taxon>Stenosarchaea group</taxon>
        <taxon>Halobacteria</taxon>
        <taxon>Halobacteriales</taxon>
        <taxon>Haloarculaceae</taxon>
        <taxon>Haloarcula</taxon>
    </lineage>
</organism>
<comment type="miscellaneous">
    <text evidence="1">Reaction mechanism of ThiL seems to utilize a direct, inline transfer of the gamma-phosphate of ATP to TMP rather than a phosphorylated enzyme intermediate.</text>
</comment>
<feature type="binding site" evidence="1">
    <location>
        <position position="32"/>
    </location>
    <ligand>
        <name>Mg(2+)</name>
        <dbReference type="ChEBI" id="CHEBI:18420"/>
        <label>2</label>
    </ligand>
</feature>
<feature type="binding site" evidence="1">
    <location>
        <position position="20"/>
    </location>
    <ligand>
        <name>Mg(2+)</name>
        <dbReference type="ChEBI" id="CHEBI:18420"/>
        <label>4</label>
    </ligand>
</feature>
<dbReference type="PANTHER" id="PTHR30270:SF3">
    <property type="entry name" value="THIAMINE-MONOPHOSPHATE KINASE"/>
    <property type="match status" value="1"/>
</dbReference>
<evidence type="ECO:0000259" key="2">
    <source>
        <dbReference type="Pfam" id="PF00586"/>
    </source>
</evidence>
<evidence type="ECO:0000313" key="4">
    <source>
        <dbReference type="EMBL" id="MDS0259830.1"/>
    </source>
</evidence>
<feature type="binding site" evidence="1">
    <location>
        <position position="190"/>
    </location>
    <ligand>
        <name>ATP</name>
        <dbReference type="ChEBI" id="CHEBI:30616"/>
    </ligand>
</feature>
<comment type="similarity">
    <text evidence="1">Belongs to the thiamine-monophosphate kinase family.</text>
</comment>
<dbReference type="Gene3D" id="3.90.650.10">
    <property type="entry name" value="PurM-like C-terminal domain"/>
    <property type="match status" value="1"/>
</dbReference>
<reference evidence="4 5" key="1">
    <citation type="submission" date="2022-06" db="EMBL/GenBank/DDBJ databases">
        <title>Haloarcula sp. a new haloarchaeum isolate from saline soil.</title>
        <authorList>
            <person name="Strakova D."/>
            <person name="Galisteo C."/>
            <person name="Sanchez-Porro C."/>
            <person name="Ventosa A."/>
        </authorList>
    </citation>
    <scope>NUCLEOTIDE SEQUENCE [LARGE SCALE GENOMIC DNA]</scope>
    <source>
        <strain evidence="4 5">S1CR25-12</strain>
    </source>
</reference>
<comment type="pathway">
    <text evidence="1">Cofactor biosynthesis; thiamine diphosphate biosynthesis; thiamine diphosphate from thiamine phosphate: step 1/1.</text>
</comment>
<dbReference type="SUPFAM" id="SSF56042">
    <property type="entry name" value="PurM C-terminal domain-like"/>
    <property type="match status" value="1"/>
</dbReference>
<feature type="binding site" evidence="1">
    <location>
        <position position="30"/>
    </location>
    <ligand>
        <name>Mg(2+)</name>
        <dbReference type="ChEBI" id="CHEBI:18420"/>
        <label>4</label>
    </ligand>
</feature>
<feature type="binding site" evidence="1">
    <location>
        <position position="20"/>
    </location>
    <ligand>
        <name>Mg(2+)</name>
        <dbReference type="ChEBI" id="CHEBI:18420"/>
        <label>3</label>
    </ligand>
</feature>
<dbReference type="InterPro" id="IPR006283">
    <property type="entry name" value="ThiL-like"/>
</dbReference>
<keyword evidence="1" id="KW-0784">Thiamine biosynthesis</keyword>
<feature type="binding site" evidence="1">
    <location>
        <position position="32"/>
    </location>
    <ligand>
        <name>Mg(2+)</name>
        <dbReference type="ChEBI" id="CHEBI:18420"/>
        <label>1</label>
    </ligand>
</feature>
<dbReference type="InterPro" id="IPR036676">
    <property type="entry name" value="PurM-like_C_sf"/>
</dbReference>
<feature type="binding site" evidence="1">
    <location>
        <position position="130"/>
    </location>
    <ligand>
        <name>ATP</name>
        <dbReference type="ChEBI" id="CHEBI:30616"/>
    </ligand>
</feature>
<dbReference type="HAMAP" id="MF_02128">
    <property type="entry name" value="TMP_kinase"/>
    <property type="match status" value="1"/>
</dbReference>
<dbReference type="PANTHER" id="PTHR30270">
    <property type="entry name" value="THIAMINE-MONOPHOSPHATE KINASE"/>
    <property type="match status" value="1"/>
</dbReference>
<gene>
    <name evidence="1 4" type="primary">thiL</name>
    <name evidence="4" type="ORF">NDI56_10545</name>
</gene>
<dbReference type="NCBIfam" id="TIGR01379">
    <property type="entry name" value="thiL"/>
    <property type="match status" value="1"/>
</dbReference>
<keyword evidence="1" id="KW-0460">Magnesium</keyword>
<feature type="binding site" evidence="1">
    <location>
        <position position="107"/>
    </location>
    <ligand>
        <name>Mg(2+)</name>
        <dbReference type="ChEBI" id="CHEBI:18420"/>
        <label>1</label>
    </ligand>
</feature>
<feature type="binding site" evidence="1">
    <location>
        <begin position="106"/>
        <end position="107"/>
    </location>
    <ligand>
        <name>ATP</name>
        <dbReference type="ChEBI" id="CHEBI:30616"/>
    </ligand>
</feature>
<sequence length="288" mass="29473">MDEQAALGLIGDRLPAAGDDCAVVGGQVITTDMLHERTDFPDGTTRYTAGWRAVGASLSDVAAMGADATATVAVYAAPTFDADELSAFVDGATAVCEAVGAEYVGGDLDGHEEFTVATTALGETEDPVRRSGAEPGDAVCVTGTLGRTAAAIRLFERGEVGAANELFQFEPRVAAGRALADHATAMLDSSDGLARSVHQLCGASDCGASLTGPLPIDERVDAVAADAADRRELGVFFGEDFELVCTVPEADLAAARAATPCPLHRVGTVTESGVTLSGEPLPDRGYSH</sequence>